<comment type="caution">
    <text evidence="1">The sequence shown here is derived from an EMBL/GenBank/DDBJ whole genome shotgun (WGS) entry which is preliminary data.</text>
</comment>
<organism evidence="1">
    <name type="scientific">marine sediment metagenome</name>
    <dbReference type="NCBI Taxonomy" id="412755"/>
    <lineage>
        <taxon>unclassified sequences</taxon>
        <taxon>metagenomes</taxon>
        <taxon>ecological metagenomes</taxon>
    </lineage>
</organism>
<protein>
    <submittedName>
        <fullName evidence="1">Uncharacterized protein</fullName>
    </submittedName>
</protein>
<proteinExistence type="predicted"/>
<sequence length="68" mass="7696">NSANSEGKGIIQLYDNYRLLGSSYNPKTEKIYTSFDFPCKKTGQYHIRYSFKDGEKGLAVGIVSLVRK</sequence>
<reference evidence="1" key="1">
    <citation type="journal article" date="2014" name="Front. Microbiol.">
        <title>High frequency of phylogenetically diverse reductive dehalogenase-homologous genes in deep subseafloor sedimentary metagenomes.</title>
        <authorList>
            <person name="Kawai M."/>
            <person name="Futagami T."/>
            <person name="Toyoda A."/>
            <person name="Takaki Y."/>
            <person name="Nishi S."/>
            <person name="Hori S."/>
            <person name="Arai W."/>
            <person name="Tsubouchi T."/>
            <person name="Morono Y."/>
            <person name="Uchiyama I."/>
            <person name="Ito T."/>
            <person name="Fujiyama A."/>
            <person name="Inagaki F."/>
            <person name="Takami H."/>
        </authorList>
    </citation>
    <scope>NUCLEOTIDE SEQUENCE</scope>
    <source>
        <strain evidence="1">Expedition CK06-06</strain>
    </source>
</reference>
<accession>X1VP40</accession>
<gene>
    <name evidence="1" type="ORF">S12H4_58247</name>
</gene>
<evidence type="ECO:0000313" key="1">
    <source>
        <dbReference type="EMBL" id="GAJ18186.1"/>
    </source>
</evidence>
<dbReference type="EMBL" id="BARW01037797">
    <property type="protein sequence ID" value="GAJ18186.1"/>
    <property type="molecule type" value="Genomic_DNA"/>
</dbReference>
<feature type="non-terminal residue" evidence="1">
    <location>
        <position position="1"/>
    </location>
</feature>
<dbReference type="AlphaFoldDB" id="X1VP40"/>
<name>X1VP40_9ZZZZ</name>